<dbReference type="Pfam" id="PF12697">
    <property type="entry name" value="Abhydrolase_6"/>
    <property type="match status" value="1"/>
</dbReference>
<dbReference type="InterPro" id="IPR029058">
    <property type="entry name" value="AB_hydrolase_fold"/>
</dbReference>
<dbReference type="SUPFAM" id="SSF53474">
    <property type="entry name" value="alpha/beta-Hydrolases"/>
    <property type="match status" value="1"/>
</dbReference>
<organism evidence="2 3">
    <name type="scientific">Enteractinococcus fodinae</name>
    <dbReference type="NCBI Taxonomy" id="684663"/>
    <lineage>
        <taxon>Bacteria</taxon>
        <taxon>Bacillati</taxon>
        <taxon>Actinomycetota</taxon>
        <taxon>Actinomycetes</taxon>
        <taxon>Micrococcales</taxon>
        <taxon>Micrococcaceae</taxon>
    </lineage>
</organism>
<evidence type="ECO:0000259" key="1">
    <source>
        <dbReference type="Pfam" id="PF12697"/>
    </source>
</evidence>
<proteinExistence type="predicted"/>
<evidence type="ECO:0000313" key="2">
    <source>
        <dbReference type="EMBL" id="MDR7346087.1"/>
    </source>
</evidence>
<dbReference type="EMBL" id="JAVDYJ010000001">
    <property type="protein sequence ID" value="MDR7346087.1"/>
    <property type="molecule type" value="Genomic_DNA"/>
</dbReference>
<comment type="caution">
    <text evidence="2">The sequence shown here is derived from an EMBL/GenBank/DDBJ whole genome shotgun (WGS) entry which is preliminary data.</text>
</comment>
<dbReference type="RefSeq" id="WP_310170570.1">
    <property type="nucleotide sequence ID" value="NZ_BAABHE010000002.1"/>
</dbReference>
<evidence type="ECO:0000313" key="3">
    <source>
        <dbReference type="Proteomes" id="UP001183794"/>
    </source>
</evidence>
<feature type="domain" description="AB hydrolase-1" evidence="1">
    <location>
        <begin position="24"/>
        <end position="247"/>
    </location>
</feature>
<gene>
    <name evidence="2" type="ORF">J2S62_000344</name>
</gene>
<accession>A0ABU2AXK7</accession>
<dbReference type="Proteomes" id="UP001183794">
    <property type="component" value="Unassembled WGS sequence"/>
</dbReference>
<reference evidence="2 3" key="1">
    <citation type="submission" date="2023-07" db="EMBL/GenBank/DDBJ databases">
        <title>Sequencing the genomes of 1000 actinobacteria strains.</title>
        <authorList>
            <person name="Klenk H.-P."/>
        </authorList>
    </citation>
    <scope>NUCLEOTIDE SEQUENCE [LARGE SCALE GENOMIC DNA]</scope>
    <source>
        <strain evidence="2 3">DSM 22966</strain>
    </source>
</reference>
<dbReference type="InterPro" id="IPR050228">
    <property type="entry name" value="Carboxylesterase_BioH"/>
</dbReference>
<dbReference type="Gene3D" id="3.40.50.1820">
    <property type="entry name" value="alpha/beta hydrolase"/>
    <property type="match status" value="1"/>
</dbReference>
<sequence>MDQQLTTEQGDTITFEVRGIGPPLVFIPGAGSFRAIDPTVPPTAKLVATHGVTTVVYDRIGLGESTGSAPVTLAKEISILRAILKHVGGSAALCGHSSGSAIALYAATVGLPVTGLALWEVPLIGPSIEVQSWAADFIELLDASDHAGAVDQFTKDMPPNYQAELRASPIWDLMIANAQSMRADAEALAWFHSAPLQTLIGGLTMPLLTMVGESTFEVMNRATDAIVRAVPHAQQRVVPGAQHEWEVEPMVEELVKFVTAG</sequence>
<name>A0ABU2AXK7_9MICC</name>
<dbReference type="InterPro" id="IPR000073">
    <property type="entry name" value="AB_hydrolase_1"/>
</dbReference>
<keyword evidence="3" id="KW-1185">Reference proteome</keyword>
<dbReference type="PANTHER" id="PTHR43194:SF2">
    <property type="entry name" value="PEROXISOMAL MEMBRANE PROTEIN LPX1"/>
    <property type="match status" value="1"/>
</dbReference>
<protein>
    <submittedName>
        <fullName evidence="2">Pimeloyl-ACP methyl ester carboxylesterase</fullName>
    </submittedName>
</protein>
<dbReference type="PANTHER" id="PTHR43194">
    <property type="entry name" value="HYDROLASE ALPHA/BETA FOLD FAMILY"/>
    <property type="match status" value="1"/>
</dbReference>